<organism evidence="2 3">
    <name type="scientific">Dillenia turbinata</name>
    <dbReference type="NCBI Taxonomy" id="194707"/>
    <lineage>
        <taxon>Eukaryota</taxon>
        <taxon>Viridiplantae</taxon>
        <taxon>Streptophyta</taxon>
        <taxon>Embryophyta</taxon>
        <taxon>Tracheophyta</taxon>
        <taxon>Spermatophyta</taxon>
        <taxon>Magnoliopsida</taxon>
        <taxon>eudicotyledons</taxon>
        <taxon>Gunneridae</taxon>
        <taxon>Pentapetalae</taxon>
        <taxon>Dilleniales</taxon>
        <taxon>Dilleniaceae</taxon>
        <taxon>Dillenia</taxon>
    </lineage>
</organism>
<proteinExistence type="predicted"/>
<name>A0AAN8YZE3_9MAGN</name>
<feature type="signal peptide" evidence="1">
    <location>
        <begin position="1"/>
        <end position="25"/>
    </location>
</feature>
<evidence type="ECO:0000313" key="3">
    <source>
        <dbReference type="Proteomes" id="UP001370490"/>
    </source>
</evidence>
<dbReference type="EMBL" id="JBAMMX010000022">
    <property type="protein sequence ID" value="KAK6918781.1"/>
    <property type="molecule type" value="Genomic_DNA"/>
</dbReference>
<keyword evidence="3" id="KW-1185">Reference proteome</keyword>
<evidence type="ECO:0000313" key="2">
    <source>
        <dbReference type="EMBL" id="KAK6918781.1"/>
    </source>
</evidence>
<protein>
    <submittedName>
        <fullName evidence="2">Glycine rich protein</fullName>
    </submittedName>
</protein>
<keyword evidence="1" id="KW-0732">Signal</keyword>
<evidence type="ECO:0000256" key="1">
    <source>
        <dbReference type="SAM" id="SignalP"/>
    </source>
</evidence>
<dbReference type="Pfam" id="PF07172">
    <property type="entry name" value="GRP"/>
    <property type="match status" value="1"/>
</dbReference>
<dbReference type="PANTHER" id="PTHR37389:SF40">
    <property type="entry name" value="NODULIN-24"/>
    <property type="match status" value="1"/>
</dbReference>
<sequence>MGSKDFIFLGLVVTFALLNSSQVRARELAEMLKNKEAAPYPQVVTGDRYRGGYNNGGIGGYSGGGGNYGGYDPGYGDYGGYPGYGGNYGGRGGGGYNGWRGREGGRGQGYCRYGCCGDSDYDDQYCDRKV</sequence>
<gene>
    <name evidence="2" type="ORF">RJ641_017203</name>
</gene>
<reference evidence="2 3" key="1">
    <citation type="submission" date="2023-12" db="EMBL/GenBank/DDBJ databases">
        <title>A high-quality genome assembly for Dillenia turbinata (Dilleniales).</title>
        <authorList>
            <person name="Chanderbali A."/>
        </authorList>
    </citation>
    <scope>NUCLEOTIDE SEQUENCE [LARGE SCALE GENOMIC DNA]</scope>
    <source>
        <strain evidence="2">LSX21</strain>
        <tissue evidence="2">Leaf</tissue>
    </source>
</reference>
<dbReference type="InterPro" id="IPR010800">
    <property type="entry name" value="GRP"/>
</dbReference>
<feature type="chain" id="PRO_5042826807" evidence="1">
    <location>
        <begin position="26"/>
        <end position="130"/>
    </location>
</feature>
<dbReference type="Proteomes" id="UP001370490">
    <property type="component" value="Unassembled WGS sequence"/>
</dbReference>
<comment type="caution">
    <text evidence="2">The sequence shown here is derived from an EMBL/GenBank/DDBJ whole genome shotgun (WGS) entry which is preliminary data.</text>
</comment>
<dbReference type="AlphaFoldDB" id="A0AAN8YZE3"/>
<dbReference type="PANTHER" id="PTHR37389">
    <property type="entry name" value="NODULIN-24"/>
    <property type="match status" value="1"/>
</dbReference>
<accession>A0AAN8YZE3</accession>